<keyword evidence="4 6" id="KW-0720">Serine protease</keyword>
<dbReference type="Pfam" id="PF02897">
    <property type="entry name" value="Peptidase_S9_N"/>
    <property type="match status" value="1"/>
</dbReference>
<dbReference type="Proteomes" id="UP001145021">
    <property type="component" value="Unassembled WGS sequence"/>
</dbReference>
<evidence type="ECO:0000256" key="2">
    <source>
        <dbReference type="ARBA" id="ARBA00022670"/>
    </source>
</evidence>
<feature type="domain" description="Peptidase S9 prolyl oligopeptidase catalytic" evidence="7">
    <location>
        <begin position="535"/>
        <end position="745"/>
    </location>
</feature>
<dbReference type="PANTHER" id="PTHR11757">
    <property type="entry name" value="PROTEASE FAMILY S9A OLIGOPEPTIDASE"/>
    <property type="match status" value="1"/>
</dbReference>
<feature type="domain" description="Peptidase S9A N-terminal" evidence="8">
    <location>
        <begin position="44"/>
        <end position="453"/>
    </location>
</feature>
<dbReference type="GO" id="GO:0004252">
    <property type="term" value="F:serine-type endopeptidase activity"/>
    <property type="evidence" value="ECO:0007669"/>
    <property type="project" value="UniProtKB-UniRule"/>
</dbReference>
<evidence type="ECO:0000256" key="4">
    <source>
        <dbReference type="ARBA" id="ARBA00022825"/>
    </source>
</evidence>
<dbReference type="Pfam" id="PF00326">
    <property type="entry name" value="Peptidase_S9"/>
    <property type="match status" value="1"/>
</dbReference>
<reference evidence="9" key="1">
    <citation type="submission" date="2022-07" db="EMBL/GenBank/DDBJ databases">
        <title>Phylogenomic reconstructions and comparative analyses of Kickxellomycotina fungi.</title>
        <authorList>
            <person name="Reynolds N.K."/>
            <person name="Stajich J.E."/>
            <person name="Barry K."/>
            <person name="Grigoriev I.V."/>
            <person name="Crous P."/>
            <person name="Smith M.E."/>
        </authorList>
    </citation>
    <scope>NUCLEOTIDE SEQUENCE</scope>
    <source>
        <strain evidence="9">NBRC 105413</strain>
    </source>
</reference>
<dbReference type="EMBL" id="JANBOH010000191">
    <property type="protein sequence ID" value="KAJ1644130.1"/>
    <property type="molecule type" value="Genomic_DNA"/>
</dbReference>
<protein>
    <recommendedName>
        <fullName evidence="6">Prolyl endopeptidase</fullName>
        <ecNumber evidence="6">3.4.21.-</ecNumber>
    </recommendedName>
</protein>
<gene>
    <name evidence="9" type="ORF">LPJ64_004169</name>
</gene>
<comment type="function">
    <text evidence="5">Serine peptidase whose precise substrate specificity remains unclear. Does not cleave peptides after a arginine or lysine residue. Regulates trans-Golgi network morphology and sorting by regulating the membrane binding of the AP-1 complex. May play a role in the regulation of synaptic vesicle exocytosis.</text>
</comment>
<evidence type="ECO:0000313" key="10">
    <source>
        <dbReference type="Proteomes" id="UP001145021"/>
    </source>
</evidence>
<evidence type="ECO:0000313" key="9">
    <source>
        <dbReference type="EMBL" id="KAJ1644130.1"/>
    </source>
</evidence>
<dbReference type="SUPFAM" id="SSF53474">
    <property type="entry name" value="alpha/beta-Hydrolases"/>
    <property type="match status" value="1"/>
</dbReference>
<keyword evidence="2 6" id="KW-0645">Protease</keyword>
<accession>A0A9W7XJP4</accession>
<dbReference type="InterPro" id="IPR002470">
    <property type="entry name" value="Peptidase_S9A"/>
</dbReference>
<dbReference type="PANTHER" id="PTHR11757:SF19">
    <property type="entry name" value="PROLYL ENDOPEPTIDASE-LIKE"/>
    <property type="match status" value="1"/>
</dbReference>
<comment type="similarity">
    <text evidence="1 6">Belongs to the peptidase S9A family.</text>
</comment>
<dbReference type="EC" id="3.4.21.-" evidence="6"/>
<dbReference type="PRINTS" id="PR00862">
    <property type="entry name" value="PROLIGOPTASE"/>
</dbReference>
<comment type="caution">
    <text evidence="9">The sequence shown here is derived from an EMBL/GenBank/DDBJ whole genome shotgun (WGS) entry which is preliminary data.</text>
</comment>
<dbReference type="InterPro" id="IPR001375">
    <property type="entry name" value="Peptidase_S9_cat"/>
</dbReference>
<evidence type="ECO:0000256" key="3">
    <source>
        <dbReference type="ARBA" id="ARBA00022801"/>
    </source>
</evidence>
<dbReference type="InterPro" id="IPR023302">
    <property type="entry name" value="Pept_S9A_N"/>
</dbReference>
<evidence type="ECO:0000256" key="1">
    <source>
        <dbReference type="ARBA" id="ARBA00005228"/>
    </source>
</evidence>
<evidence type="ECO:0000259" key="7">
    <source>
        <dbReference type="Pfam" id="PF00326"/>
    </source>
</evidence>
<organism evidence="9 10">
    <name type="scientific">Coemansia asiatica</name>
    <dbReference type="NCBI Taxonomy" id="1052880"/>
    <lineage>
        <taxon>Eukaryota</taxon>
        <taxon>Fungi</taxon>
        <taxon>Fungi incertae sedis</taxon>
        <taxon>Zoopagomycota</taxon>
        <taxon>Kickxellomycotina</taxon>
        <taxon>Kickxellomycetes</taxon>
        <taxon>Kickxellales</taxon>
        <taxon>Kickxellaceae</taxon>
        <taxon>Coemansia</taxon>
    </lineage>
</organism>
<evidence type="ECO:0000256" key="5">
    <source>
        <dbReference type="ARBA" id="ARBA00045448"/>
    </source>
</evidence>
<dbReference type="GO" id="GO:0006508">
    <property type="term" value="P:proteolysis"/>
    <property type="evidence" value="ECO:0007669"/>
    <property type="project" value="UniProtKB-KW"/>
</dbReference>
<sequence length="784" mass="88202">MLVARRAFGRYISTPFLHKVFGNKIAAGIRSAPRPPIARRNDPVRKAVWHGKPRIDEYAWMQSPHSESELAEYLREEARYARHLMKGTARLQRQIAEEMQKATEVHQMPPPVETESGGFVYYVRQSSSGSMVYCRRPADADDARSQLDMLACSEQVMVDVEQLARRDGYELRNLLVSDDHDCFACLAAPLHDSHKASSESGDLLIYSLSSSGKTKPVERLEDVFNFAFGPRSTIFYTMLDEKLRAHRVLGHRIGQPQSEDVVIFDEPDAECFVDITRTKDKRYHIVNSSTLDSSELRIFSSDCDFWQSQSTVSGSYDQLRLVRRRQKNVEYFIDHHSGEFVILTNSPKDSLSFSHISEPLPFRLMRAPTEHPEAYGWKELLSVSDSERIEDVEVFEKHIVVSIKRQGLPAVIVYNRPLGSRAEIRLPYNGYCTVRPEPCPQYNASTVRLSFSSPVHLESVAEYNLDSLKMCNSWSATPLHIDSNDFVIRQVRVPNGNVLVPMTLIHPEAAYWSQKTSPTLIRIYGAYGVSLEPEFRLEDVPLLRRGWTIALAHVRGGGELGRQWYADGKCLNKQNSVSDLLACSRYLLEKNWSVTSKLALTGASAGGLVVGAALNAEPNYFRAATLHVPFVDPLSSMLDPDLPLTGVEVSEWGNPLASSQDYDNISSYAPYDNIESLGSNNKSMPSILVTAGGQDKRVSVWQPAKWVARLRSKAGYAGHNGSSKLLFLASADAGHFYSHGNNGNHSRDRDRDRDRDRITESHDDYGYIHAHALRNAFLITETNS</sequence>
<dbReference type="Gene3D" id="2.130.10.120">
    <property type="entry name" value="Prolyl oligopeptidase, N-terminal domain"/>
    <property type="match status" value="1"/>
</dbReference>
<evidence type="ECO:0000256" key="6">
    <source>
        <dbReference type="RuleBase" id="RU368024"/>
    </source>
</evidence>
<dbReference type="SUPFAM" id="SSF50993">
    <property type="entry name" value="Peptidase/esterase 'gauge' domain"/>
    <property type="match status" value="1"/>
</dbReference>
<proteinExistence type="inferred from homology"/>
<keyword evidence="10" id="KW-1185">Reference proteome</keyword>
<dbReference type="InterPro" id="IPR051543">
    <property type="entry name" value="Serine_Peptidase_S9A"/>
</dbReference>
<dbReference type="AlphaFoldDB" id="A0A9W7XJP4"/>
<dbReference type="Gene3D" id="3.40.50.1820">
    <property type="entry name" value="alpha/beta hydrolase"/>
    <property type="match status" value="1"/>
</dbReference>
<dbReference type="InterPro" id="IPR029058">
    <property type="entry name" value="AB_hydrolase_fold"/>
</dbReference>
<keyword evidence="3 6" id="KW-0378">Hydrolase</keyword>
<evidence type="ECO:0000259" key="8">
    <source>
        <dbReference type="Pfam" id="PF02897"/>
    </source>
</evidence>
<name>A0A9W7XJP4_9FUNG</name>